<name>A0A087AT79_9BIFI</name>
<keyword evidence="3 6" id="KW-0812">Transmembrane</keyword>
<dbReference type="RefSeq" id="WP_033517031.1">
    <property type="nucleotide sequence ID" value="NZ_JGYV01000013.1"/>
</dbReference>
<dbReference type="GO" id="GO:0005886">
    <property type="term" value="C:plasma membrane"/>
    <property type="evidence" value="ECO:0007669"/>
    <property type="project" value="UniProtKB-SubCell"/>
</dbReference>
<dbReference type="STRING" id="1688.BCUN_1820"/>
<dbReference type="OrthoDB" id="3177375at2"/>
<dbReference type="PROSITE" id="PS50850">
    <property type="entry name" value="MFS"/>
    <property type="match status" value="1"/>
</dbReference>
<feature type="transmembrane region" description="Helical" evidence="6">
    <location>
        <begin position="451"/>
        <end position="473"/>
    </location>
</feature>
<dbReference type="PRINTS" id="PR01036">
    <property type="entry name" value="TCRTETB"/>
</dbReference>
<dbReference type="Pfam" id="PF07690">
    <property type="entry name" value="MFS_1"/>
    <property type="match status" value="1"/>
</dbReference>
<feature type="transmembrane region" description="Helical" evidence="6">
    <location>
        <begin position="341"/>
        <end position="363"/>
    </location>
</feature>
<evidence type="ECO:0000256" key="6">
    <source>
        <dbReference type="SAM" id="Phobius"/>
    </source>
</evidence>
<evidence type="ECO:0000256" key="5">
    <source>
        <dbReference type="ARBA" id="ARBA00023136"/>
    </source>
</evidence>
<accession>A0A087AT79</accession>
<feature type="transmembrane region" description="Helical" evidence="6">
    <location>
        <begin position="316"/>
        <end position="334"/>
    </location>
</feature>
<keyword evidence="4 6" id="KW-1133">Transmembrane helix</keyword>
<keyword evidence="2" id="KW-0813">Transport</keyword>
<feature type="transmembrane region" description="Helical" evidence="6">
    <location>
        <begin position="369"/>
        <end position="388"/>
    </location>
</feature>
<dbReference type="AlphaFoldDB" id="A0A087AT79"/>
<dbReference type="EMBL" id="JGYV01000013">
    <property type="protein sequence ID" value="KFI61979.1"/>
    <property type="molecule type" value="Genomic_DNA"/>
</dbReference>
<comment type="caution">
    <text evidence="8">The sequence shown here is derived from an EMBL/GenBank/DDBJ whole genome shotgun (WGS) entry which is preliminary data.</text>
</comment>
<dbReference type="GO" id="GO:0022857">
    <property type="term" value="F:transmembrane transporter activity"/>
    <property type="evidence" value="ECO:0007669"/>
    <property type="project" value="InterPro"/>
</dbReference>
<dbReference type="SUPFAM" id="SSF103473">
    <property type="entry name" value="MFS general substrate transporter"/>
    <property type="match status" value="1"/>
</dbReference>
<feature type="transmembrane region" description="Helical" evidence="6">
    <location>
        <begin position="279"/>
        <end position="304"/>
    </location>
</feature>
<comment type="subcellular location">
    <subcellularLocation>
        <location evidence="1">Cell membrane</location>
        <topology evidence="1">Multi-pass membrane protein</topology>
    </subcellularLocation>
</comment>
<proteinExistence type="predicted"/>
<feature type="transmembrane region" description="Helical" evidence="6">
    <location>
        <begin position="216"/>
        <end position="234"/>
    </location>
</feature>
<dbReference type="Proteomes" id="UP000029067">
    <property type="component" value="Unassembled WGS sequence"/>
</dbReference>
<evidence type="ECO:0000256" key="2">
    <source>
        <dbReference type="ARBA" id="ARBA00022448"/>
    </source>
</evidence>
<feature type="transmembrane region" description="Helical" evidence="6">
    <location>
        <begin position="240"/>
        <end position="259"/>
    </location>
</feature>
<sequence length="484" mass="51249">MGGALAMANSTMVTAKDGQQHSWGSIKLLLATLIVSTLGDGFCGVMMSVALPDISETYHISLSVANWVTVGYAIVAATAVMCAATVLAHYGLRKLFFFSRVLLIVSSVIGLFSLNFPMMLGSRLIQAVGSGLMFPTINTVIIRIVPERYSGRIVSLNSAIIGLGIAVAPLLSGLFLTYVSLTSMYAVPLVIGIISLVMGVKFMFDVEAHQDRRLDLVSVLLAFVGLTMLMLGFSELTHRTLTASFMLVAGLVVLAWFTVRQLHMDRPLLNIRPLKNLSVSVGVVMYIMGGMGQQAVLLLLPLYLERACDYSDAASGGFLLIVALIYSGVTLVAGKSVDSHGIWPVLPIGFLVLTLGLFAVFGVAPLRNAWIIAVIAGIAASGYALVNVPDKDVVLESVPDADTADVSSVFSTGAQIASSIGSALFVGILSADVLHRTAAGIGRHAAYAYGFQHSVLVGAILEAVVLVAAVWYAREMVKHGKARN</sequence>
<evidence type="ECO:0000256" key="4">
    <source>
        <dbReference type="ARBA" id="ARBA00022989"/>
    </source>
</evidence>
<evidence type="ECO:0000313" key="9">
    <source>
        <dbReference type="Proteomes" id="UP000029067"/>
    </source>
</evidence>
<evidence type="ECO:0000313" key="8">
    <source>
        <dbReference type="EMBL" id="KFI61979.1"/>
    </source>
</evidence>
<protein>
    <submittedName>
        <fullName evidence="8">Drug resistance transporter, EmrB/QacA subfamily protein</fullName>
    </submittedName>
</protein>
<dbReference type="InterPro" id="IPR036259">
    <property type="entry name" value="MFS_trans_sf"/>
</dbReference>
<dbReference type="PANTHER" id="PTHR42718:SF9">
    <property type="entry name" value="MAJOR FACILITATOR SUPERFAMILY MULTIDRUG TRANSPORTER MFSC"/>
    <property type="match status" value="1"/>
</dbReference>
<evidence type="ECO:0000259" key="7">
    <source>
        <dbReference type="PROSITE" id="PS50850"/>
    </source>
</evidence>
<feature type="transmembrane region" description="Helical" evidence="6">
    <location>
        <begin position="185"/>
        <end position="204"/>
    </location>
</feature>
<dbReference type="PANTHER" id="PTHR42718">
    <property type="entry name" value="MAJOR FACILITATOR SUPERFAMILY MULTIDRUG TRANSPORTER MFSC"/>
    <property type="match status" value="1"/>
</dbReference>
<dbReference type="Gene3D" id="1.20.1250.20">
    <property type="entry name" value="MFS general substrate transporter like domains"/>
    <property type="match status" value="2"/>
</dbReference>
<feature type="transmembrane region" description="Helical" evidence="6">
    <location>
        <begin position="157"/>
        <end position="179"/>
    </location>
</feature>
<dbReference type="eggNOG" id="COG2814">
    <property type="taxonomic scope" value="Bacteria"/>
</dbReference>
<dbReference type="InterPro" id="IPR020846">
    <property type="entry name" value="MFS_dom"/>
</dbReference>
<keyword evidence="9" id="KW-1185">Reference proteome</keyword>
<feature type="domain" description="Major facilitator superfamily (MFS) profile" evidence="7">
    <location>
        <begin position="29"/>
        <end position="477"/>
    </location>
</feature>
<dbReference type="InterPro" id="IPR011701">
    <property type="entry name" value="MFS"/>
</dbReference>
<feature type="transmembrane region" description="Helical" evidence="6">
    <location>
        <begin position="70"/>
        <end position="90"/>
    </location>
</feature>
<gene>
    <name evidence="8" type="ORF">BCUN_1820</name>
</gene>
<reference evidence="8 9" key="1">
    <citation type="submission" date="2014-03" db="EMBL/GenBank/DDBJ databases">
        <title>Genomics of Bifidobacteria.</title>
        <authorList>
            <person name="Ventura M."/>
            <person name="Milani C."/>
            <person name="Lugli G.A."/>
        </authorList>
    </citation>
    <scope>NUCLEOTIDE SEQUENCE [LARGE SCALE GENOMIC DNA]</scope>
    <source>
        <strain evidence="8 9">LMG 10738</strain>
    </source>
</reference>
<keyword evidence="5 6" id="KW-0472">Membrane</keyword>
<evidence type="ECO:0000256" key="1">
    <source>
        <dbReference type="ARBA" id="ARBA00004651"/>
    </source>
</evidence>
<feature type="transmembrane region" description="Helical" evidence="6">
    <location>
        <begin position="97"/>
        <end position="118"/>
    </location>
</feature>
<evidence type="ECO:0000256" key="3">
    <source>
        <dbReference type="ARBA" id="ARBA00022692"/>
    </source>
</evidence>
<organism evidence="8 9">
    <name type="scientific">Bifidobacterium cuniculi</name>
    <dbReference type="NCBI Taxonomy" id="1688"/>
    <lineage>
        <taxon>Bacteria</taxon>
        <taxon>Bacillati</taxon>
        <taxon>Actinomycetota</taxon>
        <taxon>Actinomycetes</taxon>
        <taxon>Bifidobacteriales</taxon>
        <taxon>Bifidobacteriaceae</taxon>
        <taxon>Bifidobacterium</taxon>
    </lineage>
</organism>
<feature type="transmembrane region" description="Helical" evidence="6">
    <location>
        <begin position="409"/>
        <end position="431"/>
    </location>
</feature>
<feature type="transmembrane region" description="Helical" evidence="6">
    <location>
        <begin position="124"/>
        <end position="145"/>
    </location>
</feature>
<feature type="transmembrane region" description="Helical" evidence="6">
    <location>
        <begin position="28"/>
        <end position="50"/>
    </location>
</feature>